<dbReference type="Gene3D" id="1.10.8.430">
    <property type="entry name" value="Helical domain of apoptotic protease-activating factors"/>
    <property type="match status" value="1"/>
</dbReference>
<dbReference type="Gene3D" id="3.80.10.10">
    <property type="entry name" value="Ribonuclease Inhibitor"/>
    <property type="match status" value="2"/>
</dbReference>
<dbReference type="SUPFAM" id="SSF52058">
    <property type="entry name" value="L domain-like"/>
    <property type="match status" value="1"/>
</dbReference>
<feature type="coiled-coil region" evidence="5">
    <location>
        <begin position="27"/>
        <end position="61"/>
    </location>
</feature>
<evidence type="ECO:0000256" key="3">
    <source>
        <dbReference type="ARBA" id="ARBA00022821"/>
    </source>
</evidence>
<dbReference type="InterPro" id="IPR057135">
    <property type="entry name" value="At4g27190-like_LRR"/>
</dbReference>
<dbReference type="InterPro" id="IPR032675">
    <property type="entry name" value="LRR_dom_sf"/>
</dbReference>
<dbReference type="Pfam" id="PF23247">
    <property type="entry name" value="LRR_RPS2"/>
    <property type="match status" value="4"/>
</dbReference>
<evidence type="ECO:0000259" key="6">
    <source>
        <dbReference type="Pfam" id="PF00931"/>
    </source>
</evidence>
<dbReference type="GeneID" id="108987108"/>
<keyword evidence="8" id="KW-1185">Reference proteome</keyword>
<dbReference type="GO" id="GO:0005524">
    <property type="term" value="F:ATP binding"/>
    <property type="evidence" value="ECO:0007669"/>
    <property type="project" value="UniProtKB-KW"/>
</dbReference>
<evidence type="ECO:0000313" key="8">
    <source>
        <dbReference type="Proteomes" id="UP000235220"/>
    </source>
</evidence>
<dbReference type="SUPFAM" id="SSF52540">
    <property type="entry name" value="P-loop containing nucleoside triphosphate hydrolases"/>
    <property type="match status" value="1"/>
</dbReference>
<organism evidence="8 9">
    <name type="scientific">Juglans regia</name>
    <name type="common">English walnut</name>
    <dbReference type="NCBI Taxonomy" id="51240"/>
    <lineage>
        <taxon>Eukaryota</taxon>
        <taxon>Viridiplantae</taxon>
        <taxon>Streptophyta</taxon>
        <taxon>Embryophyta</taxon>
        <taxon>Tracheophyta</taxon>
        <taxon>Spermatophyta</taxon>
        <taxon>Magnoliopsida</taxon>
        <taxon>eudicotyledons</taxon>
        <taxon>Gunneridae</taxon>
        <taxon>Pentapetalae</taxon>
        <taxon>rosids</taxon>
        <taxon>fabids</taxon>
        <taxon>Fagales</taxon>
        <taxon>Juglandaceae</taxon>
        <taxon>Juglans</taxon>
    </lineage>
</organism>
<sequence>MESIPISIAAKIAEYTVAPVGRWLCYSFHYSKNMENLKNQKEKLQDAKERWQQSVDDALIKGEKIYSDVSKWLGKFDAITNSATSILREGEEKAEGRSSHATCLNLKQRHRLSREANKMVRNIVKHLENGNFTTVGFLPAAQDHMVTTRVKNYVTLDSRTSLVNGIMEKLGDANINKIGVWGMPGVGKSTLMKEIERRAKEEKLFHGVVLAAVTENPDLSRIREQIAVMLNQVLHRQQTEIGRENDLQRESSTKDAKLLVILDDIWKPIELEDIGIPSEGCKVVLTSRNRDVLVNGMGTEANFELESLGEEEAWNLFEKMAGDSVKDRDVREVAIKVAKECAGLPVALTTVSKALKGKSLSIWKDAELQLKRPPPVDVPEIVSPIYSCIELSYNHLADKELKSLFLLCALVGQFNIYYQDLLKYGFGWGLFQRNIVTLEEARHKLDSLVSDLQDSCLLLESSNTSGEFYMHDVVRYVATIIGSNHRNMLAMRDSGGLKAWPDVDSLKRCQAFSILGGDIDQLPNEMECPELRLFYVHLEDRSLQIPDTFFQGMDKLNVLDMTKMQLPSLPSSLLHLRNLQTLCLAQCVLGDISGIGELKNLLILSLLHSDISTLPREIGSLVHLRLLDLRNCSKLEMIPPNVISRLVKLEELYMGNSFVQWEDECLNDERKNVNLAELKHLSKLTTLEIQIPDANNLPKDLVFKKLERYTICIGDVWHWIDSADQSSRTLKLKLNSSFQLEFWVKMLLKRTENLHLDELDGVKSVIPEIDEEGFQQLMHLQIQNNGEIKHILNLRTLVIAFPTLETLVLENMISLEEICHGKLCVTSFNNLRVLEVKSCNKLRYVFSSSIARGLPLLEELEVRSCNNMGAIVVEEEEDGDTILFHKLHTLVLIYLPKLVSFLSTKNSFMTDCGEIIMEGNQDIHMPLLHHQVAFPSLKKLTMKGLPKIKHVWSLKSFFPTSVISNLEQLKILHIDDCGIEEIVIDEGGRDQAVARLVFPRVTELYLRNLRKLKWFYKGMHVSTWPMLKKMRIYECKKVKIFAAGVVNFQETVEARQSIKQPFFLVDELSFPSLESLSILHMDMLEIIWQDQVSAISFSNIQDLWISFCEKLLHVFQSNLLTTTFMQSLSTLSIARCSSLESIFEKLEVALIALKSGMTEDGSGAATHFVLLPTLTEVRLYNLPKLKWILEGEHTLEWPSLKKLQLWRSQQILMNRILVSNFSNMSCTQQPIVVVKESTFPNLEILTLHFNRMAIWPSKFPDFAPSFLTRMPNLLEFKVYDSGWKEIFPYELLDPEVQVMIVPRLRRLLLESLPMLAHLWKEDTQPCPLFYNLEILDVLKCNKLRILVPSTVSLRNLTDLSVSNCHGLINLVTSSTARTLLQLNKMTIRKCKNITIIVAMEDGEANVAITFNKLTYLELDGLPNLTNFCSGASSFWFPSLERVIVRCCPEMKTFCQGILSTPKLKGVQATKYKDDSHWEHDLNTTTLRLWESNDDDTQWLLREMVSIFSTYKTMNFYL</sequence>
<protein>
    <submittedName>
        <fullName evidence="9">Disease resistance protein At4g27190-like isoform X1</fullName>
    </submittedName>
</protein>
<dbReference type="PANTHER" id="PTHR33463">
    <property type="entry name" value="NB-ARC DOMAIN-CONTAINING PROTEIN-RELATED"/>
    <property type="match status" value="1"/>
</dbReference>
<evidence type="ECO:0000256" key="4">
    <source>
        <dbReference type="ARBA" id="ARBA00022840"/>
    </source>
</evidence>
<keyword evidence="4" id="KW-0067">ATP-binding</keyword>
<evidence type="ECO:0000256" key="2">
    <source>
        <dbReference type="ARBA" id="ARBA00022741"/>
    </source>
</evidence>
<dbReference type="Gene3D" id="3.40.50.300">
    <property type="entry name" value="P-loop containing nucleotide triphosphate hydrolases"/>
    <property type="match status" value="1"/>
</dbReference>
<dbReference type="KEGG" id="jre:108987108"/>
<dbReference type="GO" id="GO:0006952">
    <property type="term" value="P:defense response"/>
    <property type="evidence" value="ECO:0007669"/>
    <property type="project" value="UniProtKB-KW"/>
</dbReference>
<keyword evidence="5" id="KW-0175">Coiled coil</keyword>
<dbReference type="InterPro" id="IPR027417">
    <property type="entry name" value="P-loop_NTPase"/>
</dbReference>
<dbReference type="Proteomes" id="UP000235220">
    <property type="component" value="Chromosome 16"/>
</dbReference>
<feature type="domain" description="Disease resistance protein At4g27190-like leucine-rich repeats" evidence="7">
    <location>
        <begin position="1073"/>
        <end position="1206"/>
    </location>
</feature>
<proteinExistence type="inferred from homology"/>
<reference evidence="9" key="1">
    <citation type="submission" date="2025-08" db="UniProtKB">
        <authorList>
            <consortium name="RefSeq"/>
        </authorList>
    </citation>
    <scope>IDENTIFICATION</scope>
    <source>
        <tissue evidence="9">Leaves</tissue>
    </source>
</reference>
<comment type="similarity">
    <text evidence="1">Belongs to the disease resistance NB-LRR family.</text>
</comment>
<dbReference type="GO" id="GO:0043531">
    <property type="term" value="F:ADP binding"/>
    <property type="evidence" value="ECO:0007669"/>
    <property type="project" value="InterPro"/>
</dbReference>
<dbReference type="SUPFAM" id="SSF52047">
    <property type="entry name" value="RNI-like"/>
    <property type="match status" value="2"/>
</dbReference>
<keyword evidence="2" id="KW-0547">Nucleotide-binding</keyword>
<dbReference type="InterPro" id="IPR002182">
    <property type="entry name" value="NB-ARC"/>
</dbReference>
<dbReference type="OrthoDB" id="1747797at2759"/>
<accession>A0A6P9E3I4</accession>
<evidence type="ECO:0000256" key="1">
    <source>
        <dbReference type="ARBA" id="ARBA00008894"/>
    </source>
</evidence>
<dbReference type="PRINTS" id="PR00364">
    <property type="entry name" value="DISEASERSIST"/>
</dbReference>
<feature type="domain" description="Disease resistance protein At4g27190-like leucine-rich repeats" evidence="7">
    <location>
        <begin position="955"/>
        <end position="1039"/>
    </location>
</feature>
<feature type="domain" description="Disease resistance protein At4g27190-like leucine-rich repeats" evidence="7">
    <location>
        <begin position="747"/>
        <end position="866"/>
    </location>
</feature>
<keyword evidence="3" id="KW-0611">Plant defense</keyword>
<evidence type="ECO:0000256" key="5">
    <source>
        <dbReference type="SAM" id="Coils"/>
    </source>
</evidence>
<feature type="domain" description="NB-ARC" evidence="6">
    <location>
        <begin position="161"/>
        <end position="323"/>
    </location>
</feature>
<dbReference type="InterPro" id="IPR042197">
    <property type="entry name" value="Apaf_helical"/>
</dbReference>
<feature type="domain" description="Disease resistance protein At4g27190-like leucine-rich repeats" evidence="7">
    <location>
        <begin position="1235"/>
        <end position="1364"/>
    </location>
</feature>
<dbReference type="Pfam" id="PF00931">
    <property type="entry name" value="NB-ARC"/>
    <property type="match status" value="1"/>
</dbReference>
<dbReference type="InterPro" id="IPR050905">
    <property type="entry name" value="Plant_NBS-LRR"/>
</dbReference>
<gene>
    <name evidence="9" type="primary">LOC108987108</name>
</gene>
<dbReference type="InParanoid" id="A0A6P9E3I4"/>
<name>A0A6P9E3I4_JUGRE</name>
<dbReference type="PANTHER" id="PTHR33463:SF215">
    <property type="entry name" value="NB-ARC DOMAIN DISEASE RESISTANCE PROTEIN"/>
    <property type="match status" value="1"/>
</dbReference>
<evidence type="ECO:0000313" key="9">
    <source>
        <dbReference type="RefSeq" id="XP_035542645.1"/>
    </source>
</evidence>
<evidence type="ECO:0000259" key="7">
    <source>
        <dbReference type="Pfam" id="PF23247"/>
    </source>
</evidence>
<dbReference type="RefSeq" id="XP_035542645.1">
    <property type="nucleotide sequence ID" value="XM_035686752.1"/>
</dbReference>